<sequence length="806" mass="90328">MSRARLYVLVDAFEADLRASIERYLLDHLDESEVYTAAELTQIETRREADTDSSSNASVHFLDLQTAVDVLARHKDLLPHELMTEFRDNLPLLPRLTPIRHRVMHGRPLADTDPTTSVDLLSGLRSRHWPNTKSVLKRLEDDPAWEPLFEKRSAPNERTLHNLPEVDYDETSFIGRKDLRVKLIETLRRRRNPVTTLIGEGGIGKTALALEVAYELLDSDENPYEAILWVSLKTEKLTAYGVEELRSAIRGVDSTIRELGRGLDSDFGGSLQELSDALDGIETLVIIDNLESAHGEEIVQMYDALPQSVTYLFTSRWGIGQLERTVPVPPLNEAESELLLRKFAAARNQKSLASLSPVAAKNTVKALRYSPLAIRWFVLASEAGRIPLETLRDQSTLLEFCVKNVVDTLTTDSRAVLDILRTLDRGISFDEFAVLTEMSVDSLRRATQELTRGSLVLVEADAAGAIAGRLALTATARMFLQKPSVNTDFLSTVRKREREYRAALDDGAKSRRYPQITARDSNDNPAVFLLQSAENLAKTGNFSKAEVQVQRALSFNPEFPEVYRVWARMLAQQTQYEAAVSQLQSALSYAQDDSSRARAHYEMADVLARNIRDTPGALPHAEEASRLEPCSDTHFLHGRILYWNGAYAAGQEELEMALEGASNRQALGVTTALVDSWGRWADNHLREHEAEPALSKALTGFHQGRALLDKHPRDSRLCNVTAECVLHAIRSLHRVSDSALMRHSAALRQTGVFVVRHRGLIDSNKRRLLRDAFDRAVFRDVLGSETQRSLEHARGDLVANSQPTKR</sequence>
<dbReference type="Gene3D" id="3.40.50.300">
    <property type="entry name" value="P-loop containing nucleotide triphosphate hydrolases"/>
    <property type="match status" value="1"/>
</dbReference>
<name>A0A0F0L0F8_9MICO</name>
<dbReference type="OrthoDB" id="9812579at2"/>
<dbReference type="InterPro" id="IPR011990">
    <property type="entry name" value="TPR-like_helical_dom_sf"/>
</dbReference>
<dbReference type="Gene3D" id="1.25.40.10">
    <property type="entry name" value="Tetratricopeptide repeat domain"/>
    <property type="match status" value="1"/>
</dbReference>
<dbReference type="GO" id="GO:0043531">
    <property type="term" value="F:ADP binding"/>
    <property type="evidence" value="ECO:0007669"/>
    <property type="project" value="InterPro"/>
</dbReference>
<dbReference type="InterPro" id="IPR002182">
    <property type="entry name" value="NB-ARC"/>
</dbReference>
<dbReference type="EMBL" id="JYIV01000018">
    <property type="protein sequence ID" value="KJL25041.1"/>
    <property type="molecule type" value="Genomic_DNA"/>
</dbReference>
<gene>
    <name evidence="2" type="ORF">RN51_00861</name>
</gene>
<protein>
    <submittedName>
        <fullName evidence="2">NB-ARC domain protein</fullName>
    </submittedName>
</protein>
<dbReference type="PANTHER" id="PTHR47691">
    <property type="entry name" value="REGULATOR-RELATED"/>
    <property type="match status" value="1"/>
</dbReference>
<comment type="caution">
    <text evidence="2">The sequence shown here is derived from an EMBL/GenBank/DDBJ whole genome shotgun (WGS) entry which is preliminary data.</text>
</comment>
<feature type="domain" description="NB-ARC" evidence="1">
    <location>
        <begin position="182"/>
        <end position="316"/>
    </location>
</feature>
<proteinExistence type="predicted"/>
<dbReference type="PATRIC" id="fig|82380.10.peg.865"/>
<dbReference type="GeneID" id="36299714"/>
<dbReference type="AlphaFoldDB" id="A0A0F0L0F8"/>
<organism evidence="2 3">
    <name type="scientific">Microbacterium oxydans</name>
    <dbReference type="NCBI Taxonomy" id="82380"/>
    <lineage>
        <taxon>Bacteria</taxon>
        <taxon>Bacillati</taxon>
        <taxon>Actinomycetota</taxon>
        <taxon>Actinomycetes</taxon>
        <taxon>Micrococcales</taxon>
        <taxon>Microbacteriaceae</taxon>
        <taxon>Microbacterium</taxon>
    </lineage>
</organism>
<dbReference type="InterPro" id="IPR027417">
    <property type="entry name" value="P-loop_NTPase"/>
</dbReference>
<accession>A0A0F0L0F8</accession>
<evidence type="ECO:0000313" key="2">
    <source>
        <dbReference type="EMBL" id="KJL25041.1"/>
    </source>
</evidence>
<reference evidence="2 3" key="1">
    <citation type="submission" date="2015-02" db="EMBL/GenBank/DDBJ databases">
        <title>Draft genome sequences of ten Microbacterium spp. with emphasis on heavy metal contaminated environments.</title>
        <authorList>
            <person name="Corretto E."/>
        </authorList>
    </citation>
    <scope>NUCLEOTIDE SEQUENCE [LARGE SCALE GENOMIC DNA]</scope>
    <source>
        <strain evidence="2 3">BEL163</strain>
    </source>
</reference>
<dbReference type="RefSeq" id="WP_045262785.1">
    <property type="nucleotide sequence ID" value="NZ_JYIV01000018.1"/>
</dbReference>
<dbReference type="Proteomes" id="UP000033725">
    <property type="component" value="Unassembled WGS sequence"/>
</dbReference>
<evidence type="ECO:0000313" key="3">
    <source>
        <dbReference type="Proteomes" id="UP000033725"/>
    </source>
</evidence>
<evidence type="ECO:0000259" key="1">
    <source>
        <dbReference type="Pfam" id="PF00931"/>
    </source>
</evidence>
<dbReference type="PANTHER" id="PTHR47691:SF3">
    <property type="entry name" value="HTH-TYPE TRANSCRIPTIONAL REGULATOR RV0890C-RELATED"/>
    <property type="match status" value="1"/>
</dbReference>
<dbReference type="Pfam" id="PF00931">
    <property type="entry name" value="NB-ARC"/>
    <property type="match status" value="1"/>
</dbReference>
<dbReference type="SUPFAM" id="SSF48452">
    <property type="entry name" value="TPR-like"/>
    <property type="match status" value="1"/>
</dbReference>
<dbReference type="SUPFAM" id="SSF52540">
    <property type="entry name" value="P-loop containing nucleoside triphosphate hydrolases"/>
    <property type="match status" value="1"/>
</dbReference>